<dbReference type="KEGG" id="dmi:Desmer_1075"/>
<dbReference type="Proteomes" id="UP000005262">
    <property type="component" value="Chromosome"/>
</dbReference>
<feature type="transmembrane region" description="Helical" evidence="2">
    <location>
        <begin position="274"/>
        <end position="294"/>
    </location>
</feature>
<feature type="coiled-coil region" evidence="1">
    <location>
        <begin position="237"/>
        <end position="264"/>
    </location>
</feature>
<organism evidence="4 5">
    <name type="scientific">Desulfosporosinus meridiei (strain ATCC BAA-275 / DSM 13257 / KCTC 12902 / NCIMB 13706 / S10)</name>
    <dbReference type="NCBI Taxonomy" id="768704"/>
    <lineage>
        <taxon>Bacteria</taxon>
        <taxon>Bacillati</taxon>
        <taxon>Bacillota</taxon>
        <taxon>Clostridia</taxon>
        <taxon>Eubacteriales</taxon>
        <taxon>Desulfitobacteriaceae</taxon>
        <taxon>Desulfosporosinus</taxon>
    </lineage>
</organism>
<sequence>MSIQIKNDNSGFIAKGMTNSELDKVVEIAGYDYDSVQDIFYSTMNPWQRKIGYCRLFDEAAAPLGMIIDCEPIHFEYNNKKWMIGLWKGQYDLVSGGEIGVYTEAFDLKIPGFFTGTFYNCASDSDLLQMSFVLRKNGKVLFRREGEHWWLTGFKLGEFSEPSELTMDININLKNRLMRDAFISGLYNAGYSKADLTINGNSVSFLYATPHSEQPVTRTSTTDRIIQRKNELFCAKYQEITQGLDNLQDKVNAIEEQAPELYQKIIKMGKAKPLFGIYETVLLVFLVAVATYLASRVLSEDN</sequence>
<proteinExistence type="predicted"/>
<name>J7IVE8_DESMD</name>
<keyword evidence="2" id="KW-0472">Membrane</keyword>
<keyword evidence="5" id="KW-1185">Reference proteome</keyword>
<dbReference type="HOGENOM" id="CLU_046246_0_0_9"/>
<dbReference type="Pfam" id="PF14751">
    <property type="entry name" value="DUF4474"/>
    <property type="match status" value="1"/>
</dbReference>
<keyword evidence="2" id="KW-1133">Transmembrane helix</keyword>
<dbReference type="AlphaFoldDB" id="J7IVE8"/>
<keyword evidence="1" id="KW-0175">Coiled coil</keyword>
<dbReference type="OrthoDB" id="1863351at2"/>
<dbReference type="EMBL" id="CP003629">
    <property type="protein sequence ID" value="AFQ43098.1"/>
    <property type="molecule type" value="Genomic_DNA"/>
</dbReference>
<dbReference type="RefSeq" id="WP_014902017.1">
    <property type="nucleotide sequence ID" value="NC_018515.1"/>
</dbReference>
<feature type="domain" description="DUF4474" evidence="3">
    <location>
        <begin position="22"/>
        <end position="262"/>
    </location>
</feature>
<keyword evidence="2" id="KW-0812">Transmembrane</keyword>
<evidence type="ECO:0000256" key="2">
    <source>
        <dbReference type="SAM" id="Phobius"/>
    </source>
</evidence>
<dbReference type="InterPro" id="IPR029322">
    <property type="entry name" value="DUF4474"/>
</dbReference>
<dbReference type="eggNOG" id="ENOG502Z7HR">
    <property type="taxonomic scope" value="Bacteria"/>
</dbReference>
<evidence type="ECO:0000313" key="4">
    <source>
        <dbReference type="EMBL" id="AFQ43098.1"/>
    </source>
</evidence>
<protein>
    <recommendedName>
        <fullName evidence="3">DUF4474 domain-containing protein</fullName>
    </recommendedName>
</protein>
<reference evidence="5" key="2">
    <citation type="submission" date="2012-08" db="EMBL/GenBank/DDBJ databases">
        <title>Finished genome of Desulfosporosinus meridiei DSM 13257.</title>
        <authorList>
            <person name="Huntemann M."/>
            <person name="Wei C.-L."/>
            <person name="Han J."/>
            <person name="Detter J.C."/>
            <person name="Han C."/>
            <person name="Davenport K."/>
            <person name="Daligault H."/>
            <person name="Erkkila T."/>
            <person name="Gu W."/>
            <person name="Munk A.C.C."/>
            <person name="Teshima H."/>
            <person name="Xu Y."/>
            <person name="Chain P."/>
            <person name="Tapia R."/>
            <person name="Chen A."/>
            <person name="Krypides N."/>
            <person name="Mavromatis K."/>
            <person name="Markowitz V."/>
            <person name="Szeto E."/>
            <person name="Ivanova N."/>
            <person name="Mikhailova N."/>
            <person name="Ovchinnikova G."/>
            <person name="Pagani I."/>
            <person name="Pati A."/>
            <person name="Goodwin L."/>
            <person name="Peters L."/>
            <person name="Pitluck S."/>
            <person name="Woyke T."/>
            <person name="Pester M."/>
            <person name="Spring S."/>
            <person name="Ollivier B."/>
            <person name="Rattei T."/>
            <person name="Klenk H.-P."/>
            <person name="Wagner M."/>
            <person name="Loy A."/>
        </authorList>
    </citation>
    <scope>NUCLEOTIDE SEQUENCE [LARGE SCALE GENOMIC DNA]</scope>
    <source>
        <strain evidence="5">ATCC BAA-275 / DSM 13257 / NCIMB 13706 / S10</strain>
    </source>
</reference>
<evidence type="ECO:0000259" key="3">
    <source>
        <dbReference type="Pfam" id="PF14751"/>
    </source>
</evidence>
<dbReference type="STRING" id="768704.Desmer_1075"/>
<gene>
    <name evidence="4" type="ordered locus">Desmer_1075</name>
</gene>
<evidence type="ECO:0000313" key="5">
    <source>
        <dbReference type="Proteomes" id="UP000005262"/>
    </source>
</evidence>
<evidence type="ECO:0000256" key="1">
    <source>
        <dbReference type="SAM" id="Coils"/>
    </source>
</evidence>
<reference evidence="4 5" key="1">
    <citation type="journal article" date="2012" name="J. Bacteriol.">
        <title>Complete genome sequences of Desulfosporosinus orientis DSM765T, Desulfosporosinus youngiae DSM17734T, Desulfosporosinus meridiei DSM13257T, and Desulfosporosinus acidiphilus DSM22704T.</title>
        <authorList>
            <person name="Pester M."/>
            <person name="Brambilla E."/>
            <person name="Alazard D."/>
            <person name="Rattei T."/>
            <person name="Weinmaier T."/>
            <person name="Han J."/>
            <person name="Lucas S."/>
            <person name="Lapidus A."/>
            <person name="Cheng J.F."/>
            <person name="Goodwin L."/>
            <person name="Pitluck S."/>
            <person name="Peters L."/>
            <person name="Ovchinnikova G."/>
            <person name="Teshima H."/>
            <person name="Detter J.C."/>
            <person name="Han C.S."/>
            <person name="Tapia R."/>
            <person name="Land M.L."/>
            <person name="Hauser L."/>
            <person name="Kyrpides N.C."/>
            <person name="Ivanova N.N."/>
            <person name="Pagani I."/>
            <person name="Huntmann M."/>
            <person name="Wei C.L."/>
            <person name="Davenport K.W."/>
            <person name="Daligault H."/>
            <person name="Chain P.S."/>
            <person name="Chen A."/>
            <person name="Mavromatis K."/>
            <person name="Markowitz V."/>
            <person name="Szeto E."/>
            <person name="Mikhailova N."/>
            <person name="Pati A."/>
            <person name="Wagner M."/>
            <person name="Woyke T."/>
            <person name="Ollivier B."/>
            <person name="Klenk H.P."/>
            <person name="Spring S."/>
            <person name="Loy A."/>
        </authorList>
    </citation>
    <scope>NUCLEOTIDE SEQUENCE [LARGE SCALE GENOMIC DNA]</scope>
    <source>
        <strain evidence="5">ATCC BAA-275 / DSM 13257 / NCIMB 13706 / S10</strain>
    </source>
</reference>
<accession>J7IVE8</accession>